<comment type="subcellular location">
    <subcellularLocation>
        <location evidence="1">Cell inner membrane</location>
        <topology evidence="1">Multi-pass membrane protein</topology>
    </subcellularLocation>
</comment>
<evidence type="ECO:0000256" key="8">
    <source>
        <dbReference type="ARBA" id="ARBA00038436"/>
    </source>
</evidence>
<gene>
    <name evidence="12" type="ORF">WIS52_03435</name>
</gene>
<dbReference type="PANTHER" id="PTHR35011">
    <property type="entry name" value="2,3-DIKETO-L-GULONATE TRAP TRANSPORTER SMALL PERMEASE PROTEIN YIAM"/>
    <property type="match status" value="1"/>
</dbReference>
<comment type="similarity">
    <text evidence="8">Belongs to the TRAP transporter small permease family.</text>
</comment>
<feature type="transmembrane region" description="Helical" evidence="10">
    <location>
        <begin position="105"/>
        <end position="125"/>
    </location>
</feature>
<proteinExistence type="inferred from homology"/>
<keyword evidence="4" id="KW-0997">Cell inner membrane</keyword>
<feature type="domain" description="Tripartite ATP-independent periplasmic transporters DctQ component" evidence="11">
    <location>
        <begin position="41"/>
        <end position="173"/>
    </location>
</feature>
<keyword evidence="13" id="KW-1185">Reference proteome</keyword>
<keyword evidence="6 10" id="KW-1133">Transmembrane helix</keyword>
<evidence type="ECO:0000256" key="7">
    <source>
        <dbReference type="ARBA" id="ARBA00023136"/>
    </source>
</evidence>
<sequence length="183" mass="19955">MTAPDQREHAEEQERPADPHHMAPLAGRLLEIPAAVVLVLMVGHVVANALLRWATGQSLPETLEITTYWYLPAIVLVGFVAAARRGEHVAASLLYDRMTTATRRIVDVATDLLVAVVCGAFAWYGAQEAWHNMEIGLTAGASVVVIWPVTFLVPLCFGLMTVFSLTTLIRRLRAGGRANAEDE</sequence>
<evidence type="ECO:0000256" key="1">
    <source>
        <dbReference type="ARBA" id="ARBA00004429"/>
    </source>
</evidence>
<evidence type="ECO:0000256" key="3">
    <source>
        <dbReference type="ARBA" id="ARBA00022475"/>
    </source>
</evidence>
<dbReference type="Pfam" id="PF04290">
    <property type="entry name" value="DctQ"/>
    <property type="match status" value="1"/>
</dbReference>
<keyword evidence="2" id="KW-0813">Transport</keyword>
<evidence type="ECO:0000313" key="13">
    <source>
        <dbReference type="Proteomes" id="UP001494902"/>
    </source>
</evidence>
<feature type="transmembrane region" description="Helical" evidence="10">
    <location>
        <begin position="29"/>
        <end position="47"/>
    </location>
</feature>
<organism evidence="12 13">
    <name type="scientific">Pseudonocardia nematodicida</name>
    <dbReference type="NCBI Taxonomy" id="1206997"/>
    <lineage>
        <taxon>Bacteria</taxon>
        <taxon>Bacillati</taxon>
        <taxon>Actinomycetota</taxon>
        <taxon>Actinomycetes</taxon>
        <taxon>Pseudonocardiales</taxon>
        <taxon>Pseudonocardiaceae</taxon>
        <taxon>Pseudonocardia</taxon>
    </lineage>
</organism>
<reference evidence="12 13" key="1">
    <citation type="submission" date="2024-03" db="EMBL/GenBank/DDBJ databases">
        <title>Draft genome sequence of Pseudonocardia nematodicida JCM 31783.</title>
        <authorList>
            <person name="Butdee W."/>
            <person name="Duangmal K."/>
        </authorList>
    </citation>
    <scope>NUCLEOTIDE SEQUENCE [LARGE SCALE GENOMIC DNA]</scope>
    <source>
        <strain evidence="12 13">JCM 31783</strain>
    </source>
</reference>
<evidence type="ECO:0000256" key="4">
    <source>
        <dbReference type="ARBA" id="ARBA00022519"/>
    </source>
</evidence>
<evidence type="ECO:0000259" key="11">
    <source>
        <dbReference type="Pfam" id="PF04290"/>
    </source>
</evidence>
<comment type="caution">
    <text evidence="12">The sequence shown here is derived from an EMBL/GenBank/DDBJ whole genome shotgun (WGS) entry which is preliminary data.</text>
</comment>
<accession>A0ABV1K6N7</accession>
<evidence type="ECO:0000256" key="9">
    <source>
        <dbReference type="SAM" id="MobiDB-lite"/>
    </source>
</evidence>
<protein>
    <submittedName>
        <fullName evidence="12">TRAP transporter small permease</fullName>
    </submittedName>
</protein>
<name>A0ABV1K6N7_9PSEU</name>
<dbReference type="Proteomes" id="UP001494902">
    <property type="component" value="Unassembled WGS sequence"/>
</dbReference>
<dbReference type="EMBL" id="JBEDNQ010000001">
    <property type="protein sequence ID" value="MEQ3549514.1"/>
    <property type="molecule type" value="Genomic_DNA"/>
</dbReference>
<evidence type="ECO:0000256" key="2">
    <source>
        <dbReference type="ARBA" id="ARBA00022448"/>
    </source>
</evidence>
<evidence type="ECO:0000256" key="5">
    <source>
        <dbReference type="ARBA" id="ARBA00022692"/>
    </source>
</evidence>
<keyword evidence="7 10" id="KW-0472">Membrane</keyword>
<feature type="transmembrane region" description="Helical" evidence="10">
    <location>
        <begin position="67"/>
        <end position="84"/>
    </location>
</feature>
<dbReference type="InterPro" id="IPR055348">
    <property type="entry name" value="DctQ"/>
</dbReference>
<evidence type="ECO:0000256" key="10">
    <source>
        <dbReference type="SAM" id="Phobius"/>
    </source>
</evidence>
<dbReference type="RefSeq" id="WP_349296587.1">
    <property type="nucleotide sequence ID" value="NZ_JBEDNQ010000001.1"/>
</dbReference>
<evidence type="ECO:0000313" key="12">
    <source>
        <dbReference type="EMBL" id="MEQ3549514.1"/>
    </source>
</evidence>
<keyword evidence="5 10" id="KW-0812">Transmembrane</keyword>
<keyword evidence="3" id="KW-1003">Cell membrane</keyword>
<dbReference type="InterPro" id="IPR007387">
    <property type="entry name" value="TRAP_DctQ"/>
</dbReference>
<feature type="region of interest" description="Disordered" evidence="9">
    <location>
        <begin position="1"/>
        <end position="20"/>
    </location>
</feature>
<evidence type="ECO:0000256" key="6">
    <source>
        <dbReference type="ARBA" id="ARBA00022989"/>
    </source>
</evidence>
<feature type="transmembrane region" description="Helical" evidence="10">
    <location>
        <begin position="145"/>
        <end position="169"/>
    </location>
</feature>